<dbReference type="VEuPathDB" id="VectorBase:GPPI005489"/>
<dbReference type="PROSITE" id="PS51257">
    <property type="entry name" value="PROKAR_LIPOPROTEIN"/>
    <property type="match status" value="1"/>
</dbReference>
<accession>A0A1B0AR43</accession>
<dbReference type="AlphaFoldDB" id="A0A1B0AR43"/>
<organism evidence="1 2">
    <name type="scientific">Glossina palpalis gambiensis</name>
    <dbReference type="NCBI Taxonomy" id="67801"/>
    <lineage>
        <taxon>Eukaryota</taxon>
        <taxon>Metazoa</taxon>
        <taxon>Ecdysozoa</taxon>
        <taxon>Arthropoda</taxon>
        <taxon>Hexapoda</taxon>
        <taxon>Insecta</taxon>
        <taxon>Pterygota</taxon>
        <taxon>Neoptera</taxon>
        <taxon>Endopterygota</taxon>
        <taxon>Diptera</taxon>
        <taxon>Brachycera</taxon>
        <taxon>Muscomorpha</taxon>
        <taxon>Hippoboscoidea</taxon>
        <taxon>Glossinidae</taxon>
        <taxon>Glossina</taxon>
    </lineage>
</organism>
<evidence type="ECO:0000313" key="2">
    <source>
        <dbReference type="Proteomes" id="UP000092460"/>
    </source>
</evidence>
<evidence type="ECO:0000313" key="1">
    <source>
        <dbReference type="EnsemblMetazoa" id="GPPI005489-PA"/>
    </source>
</evidence>
<dbReference type="EMBL" id="JXJN01002234">
    <property type="status" value="NOT_ANNOTATED_CDS"/>
    <property type="molecule type" value="Genomic_DNA"/>
</dbReference>
<keyword evidence="2" id="KW-1185">Reference proteome</keyword>
<reference evidence="2" key="1">
    <citation type="submission" date="2015-01" db="EMBL/GenBank/DDBJ databases">
        <authorList>
            <person name="Aksoy S."/>
            <person name="Warren W."/>
            <person name="Wilson R.K."/>
        </authorList>
    </citation>
    <scope>NUCLEOTIDE SEQUENCE [LARGE SCALE GENOMIC DNA]</scope>
    <source>
        <strain evidence="2">IAEA</strain>
    </source>
</reference>
<dbReference type="EnsemblMetazoa" id="GPPI005489-RA">
    <property type="protein sequence ID" value="GPPI005489-PA"/>
    <property type="gene ID" value="GPPI005489"/>
</dbReference>
<sequence>MRNKLSQKLYCYDSKNIPSSFVMTLGCEIQSGIVECQQIFASLIPGDIASNFIWSEGRVILSKATNWALMVKLKEEQQQKRHLCPTNNNS</sequence>
<name>A0A1B0AR43_9MUSC</name>
<proteinExistence type="predicted"/>
<dbReference type="Proteomes" id="UP000092460">
    <property type="component" value="Unassembled WGS sequence"/>
</dbReference>
<reference evidence="1" key="2">
    <citation type="submission" date="2020-05" db="UniProtKB">
        <authorList>
            <consortium name="EnsemblMetazoa"/>
        </authorList>
    </citation>
    <scope>IDENTIFICATION</scope>
    <source>
        <strain evidence="1">IAEA</strain>
    </source>
</reference>
<protein>
    <submittedName>
        <fullName evidence="1">Uncharacterized protein</fullName>
    </submittedName>
</protein>